<sequence>MALSKGAIAGIAVGSFFSFVIIIGICVFCVLKRKKRTAYELSQPSHFIARPPPNALPPPIARPQPIQYQPGSFQLSEQSYFGPGLPPIVSPAAAAPRPIEPVNQGSMQVMGIWNAEPLEPISPHPRSGTVKTVHEGREP</sequence>
<dbReference type="Proteomes" id="UP000813461">
    <property type="component" value="Unassembled WGS sequence"/>
</dbReference>
<comment type="caution">
    <text evidence="3">The sequence shown here is derived from an EMBL/GenBank/DDBJ whole genome shotgun (WGS) entry which is preliminary data.</text>
</comment>
<dbReference type="AlphaFoldDB" id="A0A8K0W1T7"/>
<evidence type="ECO:0000313" key="4">
    <source>
        <dbReference type="Proteomes" id="UP000813461"/>
    </source>
</evidence>
<reference evidence="3" key="1">
    <citation type="journal article" date="2021" name="Nat. Commun.">
        <title>Genetic determinants of endophytism in the Arabidopsis root mycobiome.</title>
        <authorList>
            <person name="Mesny F."/>
            <person name="Miyauchi S."/>
            <person name="Thiergart T."/>
            <person name="Pickel B."/>
            <person name="Atanasova L."/>
            <person name="Karlsson M."/>
            <person name="Huettel B."/>
            <person name="Barry K.W."/>
            <person name="Haridas S."/>
            <person name="Chen C."/>
            <person name="Bauer D."/>
            <person name="Andreopoulos W."/>
            <person name="Pangilinan J."/>
            <person name="LaButti K."/>
            <person name="Riley R."/>
            <person name="Lipzen A."/>
            <person name="Clum A."/>
            <person name="Drula E."/>
            <person name="Henrissat B."/>
            <person name="Kohler A."/>
            <person name="Grigoriev I.V."/>
            <person name="Martin F.M."/>
            <person name="Hacquard S."/>
        </authorList>
    </citation>
    <scope>NUCLEOTIDE SEQUENCE</scope>
    <source>
        <strain evidence="3">MPI-SDFR-AT-0120</strain>
    </source>
</reference>
<feature type="transmembrane region" description="Helical" evidence="2">
    <location>
        <begin position="6"/>
        <end position="31"/>
    </location>
</feature>
<evidence type="ECO:0000313" key="3">
    <source>
        <dbReference type="EMBL" id="KAH7091295.1"/>
    </source>
</evidence>
<dbReference type="EMBL" id="JAGMVJ010000004">
    <property type="protein sequence ID" value="KAH7091295.1"/>
    <property type="molecule type" value="Genomic_DNA"/>
</dbReference>
<evidence type="ECO:0000256" key="2">
    <source>
        <dbReference type="SAM" id="Phobius"/>
    </source>
</evidence>
<keyword evidence="2" id="KW-1133">Transmembrane helix</keyword>
<organism evidence="3 4">
    <name type="scientific">Paraphoma chrysanthemicola</name>
    <dbReference type="NCBI Taxonomy" id="798071"/>
    <lineage>
        <taxon>Eukaryota</taxon>
        <taxon>Fungi</taxon>
        <taxon>Dikarya</taxon>
        <taxon>Ascomycota</taxon>
        <taxon>Pezizomycotina</taxon>
        <taxon>Dothideomycetes</taxon>
        <taxon>Pleosporomycetidae</taxon>
        <taxon>Pleosporales</taxon>
        <taxon>Pleosporineae</taxon>
        <taxon>Phaeosphaeriaceae</taxon>
        <taxon>Paraphoma</taxon>
    </lineage>
</organism>
<keyword evidence="2" id="KW-0812">Transmembrane</keyword>
<evidence type="ECO:0000256" key="1">
    <source>
        <dbReference type="SAM" id="MobiDB-lite"/>
    </source>
</evidence>
<name>A0A8K0W1T7_9PLEO</name>
<keyword evidence="2" id="KW-0472">Membrane</keyword>
<protein>
    <submittedName>
        <fullName evidence="3">Uncharacterized protein</fullName>
    </submittedName>
</protein>
<keyword evidence="4" id="KW-1185">Reference proteome</keyword>
<feature type="region of interest" description="Disordered" evidence="1">
    <location>
        <begin position="118"/>
        <end position="139"/>
    </location>
</feature>
<accession>A0A8K0W1T7</accession>
<proteinExistence type="predicted"/>
<gene>
    <name evidence="3" type="ORF">FB567DRAFT_546036</name>
</gene>